<gene>
    <name evidence="1" type="ORF">AK812_SmicGene46907</name>
</gene>
<comment type="caution">
    <text evidence="1">The sequence shown here is derived from an EMBL/GenBank/DDBJ whole genome shotgun (WGS) entry which is preliminary data.</text>
</comment>
<accession>A0A1Q9BT24</accession>
<evidence type="ECO:0000313" key="1">
    <source>
        <dbReference type="EMBL" id="OLP73750.1"/>
    </source>
</evidence>
<sequence length="198" mass="22565">MSSGQIAHGRFFLNMVYSAQGIVLEPLRTPENTHRLTFEKTLMPECFEGDYFVRAIWDRLVPDVQPFWVWESQEDDQPQCTCQRALWEEAPPQARGQPNANAPGYPQSRLEHFENCCLVDSLRALGLKVRYQAHGPFSVRRGNEWLECHGTLGKYAAFGDAYSRRVGKTSLRLPATTSWHSRIISSPAAMEKTEFSSI</sequence>
<dbReference type="EMBL" id="LSRX01004839">
    <property type="protein sequence ID" value="OLP73750.1"/>
    <property type="molecule type" value="Genomic_DNA"/>
</dbReference>
<name>A0A1Q9BT24_SYMMI</name>
<dbReference type="Proteomes" id="UP000186817">
    <property type="component" value="Unassembled WGS sequence"/>
</dbReference>
<protein>
    <submittedName>
        <fullName evidence="1">Uncharacterized protein</fullName>
    </submittedName>
</protein>
<reference evidence="1 2" key="1">
    <citation type="submission" date="2016-02" db="EMBL/GenBank/DDBJ databases">
        <title>Genome analysis of coral dinoflagellate symbionts highlights evolutionary adaptations to a symbiotic lifestyle.</title>
        <authorList>
            <person name="Aranda M."/>
            <person name="Li Y."/>
            <person name="Liew Y.J."/>
            <person name="Baumgarten S."/>
            <person name="Simakov O."/>
            <person name="Wilson M."/>
            <person name="Piel J."/>
            <person name="Ashoor H."/>
            <person name="Bougouffa S."/>
            <person name="Bajic V.B."/>
            <person name="Ryu T."/>
            <person name="Ravasi T."/>
            <person name="Bayer T."/>
            <person name="Micklem G."/>
            <person name="Kim H."/>
            <person name="Bhak J."/>
            <person name="Lajeunesse T.C."/>
            <person name="Voolstra C.R."/>
        </authorList>
    </citation>
    <scope>NUCLEOTIDE SEQUENCE [LARGE SCALE GENOMIC DNA]</scope>
    <source>
        <strain evidence="1 2">CCMP2467</strain>
    </source>
</reference>
<keyword evidence="2" id="KW-1185">Reference proteome</keyword>
<proteinExistence type="predicted"/>
<evidence type="ECO:0000313" key="2">
    <source>
        <dbReference type="Proteomes" id="UP000186817"/>
    </source>
</evidence>
<organism evidence="1 2">
    <name type="scientific">Symbiodinium microadriaticum</name>
    <name type="common">Dinoflagellate</name>
    <name type="synonym">Zooxanthella microadriatica</name>
    <dbReference type="NCBI Taxonomy" id="2951"/>
    <lineage>
        <taxon>Eukaryota</taxon>
        <taxon>Sar</taxon>
        <taxon>Alveolata</taxon>
        <taxon>Dinophyceae</taxon>
        <taxon>Suessiales</taxon>
        <taxon>Symbiodiniaceae</taxon>
        <taxon>Symbiodinium</taxon>
    </lineage>
</organism>
<dbReference type="AlphaFoldDB" id="A0A1Q9BT24"/>